<dbReference type="PANTHER" id="PTHR36151">
    <property type="entry name" value="BLR2777 PROTEIN"/>
    <property type="match status" value="1"/>
</dbReference>
<proteinExistence type="predicted"/>
<comment type="caution">
    <text evidence="2">The sequence shown here is derived from an EMBL/GenBank/DDBJ whole genome shotgun (WGS) entry which is preliminary data.</text>
</comment>
<protein>
    <submittedName>
        <fullName evidence="2">Oxygenase MpaB family protein</fullName>
        <ecNumber evidence="2">1.-.-.-</ecNumber>
    </submittedName>
</protein>
<feature type="domain" description="ER-bound oxygenase mpaB/mpaB'/Rubber oxygenase catalytic" evidence="1">
    <location>
        <begin position="54"/>
        <end position="278"/>
    </location>
</feature>
<keyword evidence="2" id="KW-0560">Oxidoreductase</keyword>
<dbReference type="PANTHER" id="PTHR36151:SF3">
    <property type="entry name" value="ER-BOUND OXYGENASE MPAB_MPAB'_RUBBER OXYGENASE CATALYTIC DOMAIN-CONTAINING PROTEIN"/>
    <property type="match status" value="1"/>
</dbReference>
<dbReference type="GO" id="GO:0016491">
    <property type="term" value="F:oxidoreductase activity"/>
    <property type="evidence" value="ECO:0007669"/>
    <property type="project" value="UniProtKB-KW"/>
</dbReference>
<dbReference type="Proteomes" id="UP001595892">
    <property type="component" value="Unassembled WGS sequence"/>
</dbReference>
<reference evidence="3" key="1">
    <citation type="journal article" date="2019" name="Int. J. Syst. Evol. Microbiol.">
        <title>The Global Catalogue of Microorganisms (GCM) 10K type strain sequencing project: providing services to taxonomists for standard genome sequencing and annotation.</title>
        <authorList>
            <consortium name="The Broad Institute Genomics Platform"/>
            <consortium name="The Broad Institute Genome Sequencing Center for Infectious Disease"/>
            <person name="Wu L."/>
            <person name="Ma J."/>
        </authorList>
    </citation>
    <scope>NUCLEOTIDE SEQUENCE [LARGE SCALE GENOMIC DNA]</scope>
    <source>
        <strain evidence="3">CGMCC 1.13574</strain>
    </source>
</reference>
<accession>A0ABV9NJ26</accession>
<evidence type="ECO:0000313" key="2">
    <source>
        <dbReference type="EMBL" id="MFC4727574.1"/>
    </source>
</evidence>
<organism evidence="2 3">
    <name type="scientific">Coralloluteibacterium thermophilum</name>
    <dbReference type="NCBI Taxonomy" id="2707049"/>
    <lineage>
        <taxon>Bacteria</taxon>
        <taxon>Pseudomonadati</taxon>
        <taxon>Pseudomonadota</taxon>
        <taxon>Gammaproteobacteria</taxon>
        <taxon>Lysobacterales</taxon>
        <taxon>Lysobacteraceae</taxon>
        <taxon>Coralloluteibacterium</taxon>
    </lineage>
</organism>
<evidence type="ECO:0000313" key="3">
    <source>
        <dbReference type="Proteomes" id="UP001595892"/>
    </source>
</evidence>
<evidence type="ECO:0000259" key="1">
    <source>
        <dbReference type="Pfam" id="PF09995"/>
    </source>
</evidence>
<name>A0ABV9NJ26_9GAMM</name>
<dbReference type="EC" id="1.-.-.-" evidence="2"/>
<dbReference type="EMBL" id="JBHSGG010000014">
    <property type="protein sequence ID" value="MFC4727574.1"/>
    <property type="molecule type" value="Genomic_DNA"/>
</dbReference>
<dbReference type="InterPro" id="IPR018713">
    <property type="entry name" value="MPAB/Lcp_cat_dom"/>
</dbReference>
<gene>
    <name evidence="2" type="ORF">ACFO3Q_05255</name>
</gene>
<sequence length="308" mass="34032">MPPSPLQRHDLLAPLHAQIRRLVVGVVSDVRTTGIDYDAPKGDPGLFGPDSATWRIHADFPAMMAGGLCALMLQTLHPRALAGVWDHSDFRNDLLGRLRRTTIFVGGTSFAPTAEAEALIARVRRIHTRVQGVTADGTPYRADDPELLTWVHCTEMWSFLQGYRRYRRPVPLAIQDRYYDETARIAEALGAADVPRSRAAVEAYFGRVRPQLRYDERSATVLGVLDRAALPVMFGHAIRPVFLGAGAALLPDWACTLLRRGRLKRMQDAAAARSLALVAPAIRGALREGVATRSCRRMGVSPALLDRW</sequence>
<keyword evidence="3" id="KW-1185">Reference proteome</keyword>
<dbReference type="RefSeq" id="WP_377003582.1">
    <property type="nucleotide sequence ID" value="NZ_JBHSGG010000014.1"/>
</dbReference>
<dbReference type="Pfam" id="PF09995">
    <property type="entry name" value="MPAB_Lcp_cat"/>
    <property type="match status" value="1"/>
</dbReference>